<evidence type="ECO:0000313" key="3">
    <source>
        <dbReference type="Proteomes" id="UP001202674"/>
    </source>
</evidence>
<evidence type="ECO:0000256" key="1">
    <source>
        <dbReference type="SAM" id="MobiDB-lite"/>
    </source>
</evidence>
<reference evidence="2 3" key="1">
    <citation type="journal article" date="2022" name="Syst. Appl. Microbiol.">
        <title>Natronocalculus amylovorans gen. nov., sp. nov., and Natranaeroarchaeum aerophilus sp. nov., dominant culturable amylolytic natronoarchaea from hypersaline soda lakes in southwestern Siberia.</title>
        <authorList>
            <person name="Sorokin D.Y."/>
            <person name="Elcheninov A.G."/>
            <person name="Khizhniak T.V."/>
            <person name="Koenen M."/>
            <person name="Bale N.J."/>
            <person name="Damste J.S.S."/>
            <person name="Kublanov I.V."/>
        </authorList>
    </citation>
    <scope>NUCLEOTIDE SEQUENCE [LARGE SCALE GENOMIC DNA]</scope>
    <source>
        <strain evidence="2 3">AArc-St1-1</strain>
    </source>
</reference>
<proteinExistence type="predicted"/>
<name>A0AAE3FRR5_9EURY</name>
<keyword evidence="3" id="KW-1185">Reference proteome</keyword>
<dbReference type="AlphaFoldDB" id="A0AAE3FRR5"/>
<protein>
    <submittedName>
        <fullName evidence="2">ABC transporter substrate-binding protein</fullName>
    </submittedName>
</protein>
<gene>
    <name evidence="2" type="ORF">AArcSt11_09425</name>
</gene>
<dbReference type="Pfam" id="PF13416">
    <property type="entry name" value="SBP_bac_8"/>
    <property type="match status" value="1"/>
</dbReference>
<dbReference type="SUPFAM" id="SSF53850">
    <property type="entry name" value="Periplasmic binding protein-like II"/>
    <property type="match status" value="1"/>
</dbReference>
<feature type="compositionally biased region" description="Gly residues" evidence="1">
    <location>
        <begin position="41"/>
        <end position="53"/>
    </location>
</feature>
<dbReference type="InterPro" id="IPR006059">
    <property type="entry name" value="SBP"/>
</dbReference>
<feature type="region of interest" description="Disordered" evidence="1">
    <location>
        <begin position="36"/>
        <end position="59"/>
    </location>
</feature>
<sequence>MTARKSGHDSTLSRRKILKGTAGAGTVLTLAGCLTSDDDNGGNGTGNGTGNGNGDEWSNTLEVLHGWTGGDGAEAADALFGALADEYPGMDIDESPIGGGGNVDLDQTVANRLQGGDPPSSFAGWPGANLEQYEGVLGDIEADVWDEAGLKDAHAPEAVEACETEDGFSAVPIGSHRMNDLFYNVEVVEDAGVDPESLNDVDDLLDALDTIDTETDATPFGFSLAPWGILQTWAVTMQSIHGHDAYMDFIEGNGDRSEVEETFVALEEMLDNYINADAASVDFTEVNQDIMSGDAAFIHNGNWVAGAYITEGLEYGEEWDAVQFPGTEEMYGLHIDSFIYPGDNPSPEETAAFMRFIGSETAQVEFNRLKGSIPTREGTPTDDFSPYLADTIEDFDNAEEKPPTLAHGLAVDQSTQADLEEVLNNEFADPFDVESATDGFMDVF</sequence>
<organism evidence="2 3">
    <name type="scientific">Natranaeroarchaeum aerophilus</name>
    <dbReference type="NCBI Taxonomy" id="2917711"/>
    <lineage>
        <taxon>Archaea</taxon>
        <taxon>Methanobacteriati</taxon>
        <taxon>Methanobacteriota</taxon>
        <taxon>Stenosarchaea group</taxon>
        <taxon>Halobacteria</taxon>
        <taxon>Halobacteriales</taxon>
        <taxon>Natronoarchaeaceae</taxon>
        <taxon>Natranaeroarchaeum</taxon>
    </lineage>
</organism>
<dbReference type="EMBL" id="JAKRVY010000004">
    <property type="protein sequence ID" value="MCL9813870.1"/>
    <property type="molecule type" value="Genomic_DNA"/>
</dbReference>
<comment type="caution">
    <text evidence="2">The sequence shown here is derived from an EMBL/GenBank/DDBJ whole genome shotgun (WGS) entry which is preliminary data.</text>
</comment>
<accession>A0AAE3FRR5</accession>
<dbReference type="Proteomes" id="UP001202674">
    <property type="component" value="Unassembled WGS sequence"/>
</dbReference>
<dbReference type="RefSeq" id="WP_250596570.1">
    <property type="nucleotide sequence ID" value="NZ_JAKRVY010000004.1"/>
</dbReference>
<dbReference type="Gene3D" id="3.40.190.10">
    <property type="entry name" value="Periplasmic binding protein-like II"/>
    <property type="match status" value="2"/>
</dbReference>
<dbReference type="PROSITE" id="PS51257">
    <property type="entry name" value="PROKAR_LIPOPROTEIN"/>
    <property type="match status" value="1"/>
</dbReference>
<evidence type="ECO:0000313" key="2">
    <source>
        <dbReference type="EMBL" id="MCL9813870.1"/>
    </source>
</evidence>